<evidence type="ECO:0000256" key="2">
    <source>
        <dbReference type="ARBA" id="ARBA00022723"/>
    </source>
</evidence>
<dbReference type="Gene3D" id="3.40.390.10">
    <property type="entry name" value="Collagenase (Catalytic Domain)"/>
    <property type="match status" value="1"/>
</dbReference>
<comment type="caution">
    <text evidence="6">Lacks conserved residue(s) required for the propagation of feature annotation.</text>
</comment>
<feature type="compositionally biased region" description="Gly residues" evidence="7">
    <location>
        <begin position="334"/>
        <end position="344"/>
    </location>
</feature>
<evidence type="ECO:0000259" key="8">
    <source>
        <dbReference type="PROSITE" id="PS51864"/>
    </source>
</evidence>
<sequence length="344" mass="36864">MVKHILRFSSQMTQHCFAIITTWCILLTLRPFDPVMATTFSSFRRKIGVVPVRSAINRDTRYGPWLNPTQILYRLDTTYTATETSTIQQAMTQISSDTGGCIKFQPYVTGTNAGTDHIFIGKTLNNGQAIPTCFSFPGRVLTQAGQGQKMAVFGASNTNGCLDTVRDVMKYLVHVLGLRNEYNRPDRDQYIQTFPANIRPELQALNILRPYTAAQVDYLNTAFDFNSVTIPSASKYANPGTLLYTPTISGVSFGTLPRLSQGDCIGIVLQYPGCSIASCQNPYVTQGIPVTTAATTGTTGTGTTAATTTGNTATTTPNTATTTPNTATTTVVPPGGGGGVPIGP</sequence>
<evidence type="ECO:0000256" key="3">
    <source>
        <dbReference type="ARBA" id="ARBA00022801"/>
    </source>
</evidence>
<organism evidence="9 10">
    <name type="scientific">Hypsibius exemplaris</name>
    <name type="common">Freshwater tardigrade</name>
    <dbReference type="NCBI Taxonomy" id="2072580"/>
    <lineage>
        <taxon>Eukaryota</taxon>
        <taxon>Metazoa</taxon>
        <taxon>Ecdysozoa</taxon>
        <taxon>Tardigrada</taxon>
        <taxon>Eutardigrada</taxon>
        <taxon>Parachela</taxon>
        <taxon>Hypsibioidea</taxon>
        <taxon>Hypsibiidae</taxon>
        <taxon>Hypsibius</taxon>
    </lineage>
</organism>
<dbReference type="InterPro" id="IPR024079">
    <property type="entry name" value="MetalloPept_cat_dom_sf"/>
</dbReference>
<dbReference type="GO" id="GO:0008270">
    <property type="term" value="F:zinc ion binding"/>
    <property type="evidence" value="ECO:0007669"/>
    <property type="project" value="InterPro"/>
</dbReference>
<reference evidence="10" key="1">
    <citation type="submission" date="2017-01" db="EMBL/GenBank/DDBJ databases">
        <title>Comparative genomics of anhydrobiosis in the tardigrade Hypsibius dujardini.</title>
        <authorList>
            <person name="Yoshida Y."/>
            <person name="Koutsovoulos G."/>
            <person name="Laetsch D."/>
            <person name="Stevens L."/>
            <person name="Kumar S."/>
            <person name="Horikawa D."/>
            <person name="Ishino K."/>
            <person name="Komine S."/>
            <person name="Tomita M."/>
            <person name="Blaxter M."/>
            <person name="Arakawa K."/>
        </authorList>
    </citation>
    <scope>NUCLEOTIDE SEQUENCE [LARGE SCALE GENOMIC DNA]</scope>
    <source>
        <strain evidence="10">Z151</strain>
    </source>
</reference>
<feature type="domain" description="Peptidase M12A" evidence="8">
    <location>
        <begin position="54"/>
        <end position="275"/>
    </location>
</feature>
<protein>
    <recommendedName>
        <fullName evidence="8">Peptidase M12A domain-containing protein</fullName>
    </recommendedName>
</protein>
<dbReference type="PROSITE" id="PS51864">
    <property type="entry name" value="ASTACIN"/>
    <property type="match status" value="1"/>
</dbReference>
<dbReference type="InterPro" id="IPR001506">
    <property type="entry name" value="Peptidase_M12A"/>
</dbReference>
<feature type="region of interest" description="Disordered" evidence="7">
    <location>
        <begin position="294"/>
        <end position="344"/>
    </location>
</feature>
<proteinExistence type="predicted"/>
<evidence type="ECO:0000256" key="5">
    <source>
        <dbReference type="ARBA" id="ARBA00023049"/>
    </source>
</evidence>
<comment type="caution">
    <text evidence="9">The sequence shown here is derived from an EMBL/GenBank/DDBJ whole genome shotgun (WGS) entry which is preliminary data.</text>
</comment>
<dbReference type="OrthoDB" id="291007at2759"/>
<keyword evidence="5" id="KW-0482">Metalloprotease</keyword>
<dbReference type="GO" id="GO:0006508">
    <property type="term" value="P:proteolysis"/>
    <property type="evidence" value="ECO:0007669"/>
    <property type="project" value="UniProtKB-KW"/>
</dbReference>
<evidence type="ECO:0000256" key="7">
    <source>
        <dbReference type="SAM" id="MobiDB-lite"/>
    </source>
</evidence>
<evidence type="ECO:0000313" key="9">
    <source>
        <dbReference type="EMBL" id="OQV21519.1"/>
    </source>
</evidence>
<keyword evidence="4" id="KW-0862">Zinc</keyword>
<evidence type="ECO:0000256" key="1">
    <source>
        <dbReference type="ARBA" id="ARBA00022670"/>
    </source>
</evidence>
<evidence type="ECO:0000256" key="4">
    <source>
        <dbReference type="ARBA" id="ARBA00022833"/>
    </source>
</evidence>
<dbReference type="PANTHER" id="PTHR10127:SF780">
    <property type="entry name" value="METALLOENDOPEPTIDASE"/>
    <property type="match status" value="1"/>
</dbReference>
<dbReference type="PANTHER" id="PTHR10127">
    <property type="entry name" value="DISCOIDIN, CUB, EGF, LAMININ , AND ZINC METALLOPROTEASE DOMAIN CONTAINING"/>
    <property type="match status" value="1"/>
</dbReference>
<gene>
    <name evidence="9" type="ORF">BV898_04421</name>
</gene>
<dbReference type="EMBL" id="MTYJ01000022">
    <property type="protein sequence ID" value="OQV21519.1"/>
    <property type="molecule type" value="Genomic_DNA"/>
</dbReference>
<keyword evidence="3" id="KW-0378">Hydrolase</keyword>
<dbReference type="GO" id="GO:0004222">
    <property type="term" value="F:metalloendopeptidase activity"/>
    <property type="evidence" value="ECO:0007669"/>
    <property type="project" value="InterPro"/>
</dbReference>
<dbReference type="AlphaFoldDB" id="A0A1W0X209"/>
<keyword evidence="2" id="KW-0479">Metal-binding</keyword>
<feature type="compositionally biased region" description="Low complexity" evidence="7">
    <location>
        <begin position="294"/>
        <end position="333"/>
    </location>
</feature>
<keyword evidence="1" id="KW-0645">Protease</keyword>
<evidence type="ECO:0000313" key="10">
    <source>
        <dbReference type="Proteomes" id="UP000192578"/>
    </source>
</evidence>
<dbReference type="SMART" id="SM00235">
    <property type="entry name" value="ZnMc"/>
    <property type="match status" value="1"/>
</dbReference>
<evidence type="ECO:0000256" key="6">
    <source>
        <dbReference type="PROSITE-ProRule" id="PRU01211"/>
    </source>
</evidence>
<keyword evidence="10" id="KW-1185">Reference proteome</keyword>
<dbReference type="InterPro" id="IPR006026">
    <property type="entry name" value="Peptidase_Metallo"/>
</dbReference>
<accession>A0A1W0X209</accession>
<dbReference type="SUPFAM" id="SSF55486">
    <property type="entry name" value="Metalloproteases ('zincins'), catalytic domain"/>
    <property type="match status" value="1"/>
</dbReference>
<name>A0A1W0X209_HYPEX</name>
<dbReference type="Pfam" id="PF01400">
    <property type="entry name" value="Astacin"/>
    <property type="match status" value="1"/>
</dbReference>
<dbReference type="Proteomes" id="UP000192578">
    <property type="component" value="Unassembled WGS sequence"/>
</dbReference>